<dbReference type="SUPFAM" id="SSF48295">
    <property type="entry name" value="TrpR-like"/>
    <property type="match status" value="1"/>
</dbReference>
<dbReference type="GO" id="GO:0005524">
    <property type="term" value="F:ATP binding"/>
    <property type="evidence" value="ECO:0007669"/>
    <property type="project" value="UniProtKB-UniRule"/>
</dbReference>
<comment type="domain">
    <text evidence="8">Domain I is involved in oligomerization and binding regulators, domain II is flexibile and of varying length in different bacteria, domain III forms the AAA+ region, while domain IV binds dsDNA.</text>
</comment>
<dbReference type="EMBL" id="DXFG01000278">
    <property type="protein sequence ID" value="HIX38637.1"/>
    <property type="molecule type" value="Genomic_DNA"/>
</dbReference>
<dbReference type="InterPro" id="IPR001957">
    <property type="entry name" value="Chromosome_initiator_DnaA"/>
</dbReference>
<dbReference type="Pfam" id="PF00308">
    <property type="entry name" value="Bac_DnaA"/>
    <property type="match status" value="1"/>
</dbReference>
<dbReference type="InterPro" id="IPR024633">
    <property type="entry name" value="DnaA_N_dom"/>
</dbReference>
<accession>A0A9D1VNP4</accession>
<dbReference type="PANTHER" id="PTHR30050">
    <property type="entry name" value="CHROMOSOMAL REPLICATION INITIATOR PROTEIN DNAA"/>
    <property type="match status" value="1"/>
</dbReference>
<evidence type="ECO:0000256" key="11">
    <source>
        <dbReference type="RuleBase" id="RU004227"/>
    </source>
</evidence>
<evidence type="ECO:0000313" key="15">
    <source>
        <dbReference type="Proteomes" id="UP000824230"/>
    </source>
</evidence>
<keyword evidence="5 8" id="KW-0067">ATP-binding</keyword>
<feature type="region of interest" description="Domain IV, binds dsDNA" evidence="8">
    <location>
        <begin position="330"/>
        <end position="453"/>
    </location>
</feature>
<dbReference type="NCBIfam" id="TIGR00362">
    <property type="entry name" value="DnaA"/>
    <property type="match status" value="1"/>
</dbReference>
<dbReference type="GO" id="GO:0005886">
    <property type="term" value="C:plasma membrane"/>
    <property type="evidence" value="ECO:0007669"/>
    <property type="project" value="TreeGrafter"/>
</dbReference>
<keyword evidence="7 8" id="KW-0238">DNA-binding</keyword>
<dbReference type="SUPFAM" id="SSF52540">
    <property type="entry name" value="P-loop containing nucleoside triphosphate hydrolases"/>
    <property type="match status" value="1"/>
</dbReference>
<dbReference type="GO" id="GO:0003688">
    <property type="term" value="F:DNA replication origin binding"/>
    <property type="evidence" value="ECO:0007669"/>
    <property type="project" value="UniProtKB-UniRule"/>
</dbReference>
<evidence type="ECO:0000259" key="12">
    <source>
        <dbReference type="SMART" id="SM00382"/>
    </source>
</evidence>
<dbReference type="InterPro" id="IPR027417">
    <property type="entry name" value="P-loop_NTPase"/>
</dbReference>
<evidence type="ECO:0000256" key="6">
    <source>
        <dbReference type="ARBA" id="ARBA00023121"/>
    </source>
</evidence>
<dbReference type="InterPro" id="IPR003593">
    <property type="entry name" value="AAA+_ATPase"/>
</dbReference>
<comment type="caution">
    <text evidence="8">Lacks conserved residue(s) required for the propagation of feature annotation.</text>
</comment>
<dbReference type="GO" id="GO:0008289">
    <property type="term" value="F:lipid binding"/>
    <property type="evidence" value="ECO:0007669"/>
    <property type="project" value="UniProtKB-KW"/>
</dbReference>
<dbReference type="GO" id="GO:0006270">
    <property type="term" value="P:DNA replication initiation"/>
    <property type="evidence" value="ECO:0007669"/>
    <property type="project" value="UniProtKB-UniRule"/>
</dbReference>
<dbReference type="PROSITE" id="PS01008">
    <property type="entry name" value="DNAA"/>
    <property type="match status" value="1"/>
</dbReference>
<comment type="subunit">
    <text evidence="8">Oligomerizes as a right-handed, spiral filament on DNA at oriC.</text>
</comment>
<dbReference type="SMART" id="SM00760">
    <property type="entry name" value="Bac_DnaA_C"/>
    <property type="match status" value="1"/>
</dbReference>
<keyword evidence="2 8" id="KW-0963">Cytoplasm</keyword>
<evidence type="ECO:0000256" key="2">
    <source>
        <dbReference type="ARBA" id="ARBA00022490"/>
    </source>
</evidence>
<dbReference type="InterPro" id="IPR018312">
    <property type="entry name" value="Chromosome_initiator_DnaA_CS"/>
</dbReference>
<feature type="binding site" evidence="8">
    <location>
        <position position="157"/>
    </location>
    <ligand>
        <name>ATP</name>
        <dbReference type="ChEBI" id="CHEBI:30616"/>
    </ligand>
</feature>
<dbReference type="GO" id="GO:0006275">
    <property type="term" value="P:regulation of DNA replication"/>
    <property type="evidence" value="ECO:0007669"/>
    <property type="project" value="UniProtKB-UniRule"/>
</dbReference>
<dbReference type="InterPro" id="IPR020591">
    <property type="entry name" value="Chromosome_initiator_DnaA-like"/>
</dbReference>
<dbReference type="GO" id="GO:0005737">
    <property type="term" value="C:cytoplasm"/>
    <property type="evidence" value="ECO:0007669"/>
    <property type="project" value="UniProtKB-SubCell"/>
</dbReference>
<name>A0A9D1VNP4_9FIRM</name>
<evidence type="ECO:0000259" key="13">
    <source>
        <dbReference type="SMART" id="SM00760"/>
    </source>
</evidence>
<feature type="binding site" evidence="8">
    <location>
        <position position="158"/>
    </location>
    <ligand>
        <name>ATP</name>
        <dbReference type="ChEBI" id="CHEBI:30616"/>
    </ligand>
</feature>
<keyword evidence="3 8" id="KW-0235">DNA replication</keyword>
<gene>
    <name evidence="8 14" type="primary">dnaA</name>
    <name evidence="14" type="ORF">H9738_12345</name>
</gene>
<comment type="subcellular location">
    <subcellularLocation>
        <location evidence="8">Cytoplasm</location>
    </subcellularLocation>
</comment>
<comment type="function">
    <text evidence="8 10">Plays an essential role in the initiation and regulation of chromosomal replication. ATP-DnaA binds to the origin of replication (oriC) to initiate formation of the DNA replication initiation complex once per cell cycle. Binds the DnaA box (a 9 base pair repeat at the origin) and separates the double-stranded (ds)DNA. Forms a right-handed helical filament on oriC DNA; dsDNA binds to the exterior of the filament while single-stranded (ss)DNA is stabiized in the filament's interior. The ATP-DnaA-oriC complex binds and stabilizes one strand of the AT-rich DNA unwinding element (DUE), permitting loading of DNA polymerase. After initiation quickly degrades to an ADP-DnaA complex that is not apt for DNA replication. Binds acidic phospholipids.</text>
</comment>
<dbReference type="FunFam" id="1.10.8.60:FF:000003">
    <property type="entry name" value="Chromosomal replication initiator protein DnaA"/>
    <property type="match status" value="1"/>
</dbReference>
<dbReference type="InterPro" id="IPR013159">
    <property type="entry name" value="DnaA_C"/>
</dbReference>
<comment type="similarity">
    <text evidence="1 8 11">Belongs to the DnaA family.</text>
</comment>
<dbReference type="HAMAP" id="MF_00377">
    <property type="entry name" value="DnaA_bact"/>
    <property type="match status" value="1"/>
</dbReference>
<dbReference type="InterPro" id="IPR038454">
    <property type="entry name" value="DnaA_N_sf"/>
</dbReference>
<feature type="domain" description="Chromosomal replication initiator DnaA C-terminal" evidence="13">
    <location>
        <begin position="358"/>
        <end position="427"/>
    </location>
</feature>
<proteinExistence type="inferred from homology"/>
<dbReference type="Pfam" id="PF11638">
    <property type="entry name" value="DnaA_N"/>
    <property type="match status" value="1"/>
</dbReference>
<dbReference type="SMART" id="SM00382">
    <property type="entry name" value="AAA"/>
    <property type="match status" value="1"/>
</dbReference>
<dbReference type="AlphaFoldDB" id="A0A9D1VNP4"/>
<dbReference type="Gene3D" id="3.30.300.180">
    <property type="match status" value="1"/>
</dbReference>
<feature type="binding site" evidence="8">
    <location>
        <position position="156"/>
    </location>
    <ligand>
        <name>ATP</name>
        <dbReference type="ChEBI" id="CHEBI:30616"/>
    </ligand>
</feature>
<dbReference type="Gene3D" id="1.10.8.60">
    <property type="match status" value="1"/>
</dbReference>
<evidence type="ECO:0000256" key="5">
    <source>
        <dbReference type="ARBA" id="ARBA00022840"/>
    </source>
</evidence>
<dbReference type="CDD" id="cd06571">
    <property type="entry name" value="Bac_DnaA_C"/>
    <property type="match status" value="1"/>
</dbReference>
<dbReference type="InterPro" id="IPR013317">
    <property type="entry name" value="DnaA_dom"/>
</dbReference>
<feature type="region of interest" description="Domain I, interacts with DnaA modulators" evidence="8">
    <location>
        <begin position="1"/>
        <end position="100"/>
    </location>
</feature>
<comment type="caution">
    <text evidence="14">The sequence shown here is derived from an EMBL/GenBank/DDBJ whole genome shotgun (WGS) entry which is preliminary data.</text>
</comment>
<evidence type="ECO:0000256" key="3">
    <source>
        <dbReference type="ARBA" id="ARBA00022705"/>
    </source>
</evidence>
<organism evidence="14 15">
    <name type="scientific">Candidatus Blautia pullistercoris</name>
    <dbReference type="NCBI Taxonomy" id="2838499"/>
    <lineage>
        <taxon>Bacteria</taxon>
        <taxon>Bacillati</taxon>
        <taxon>Bacillota</taxon>
        <taxon>Clostridia</taxon>
        <taxon>Lachnospirales</taxon>
        <taxon>Lachnospiraceae</taxon>
        <taxon>Blautia</taxon>
    </lineage>
</organism>
<evidence type="ECO:0000256" key="10">
    <source>
        <dbReference type="RuleBase" id="RU000577"/>
    </source>
</evidence>
<dbReference type="Gene3D" id="1.10.1750.10">
    <property type="match status" value="1"/>
</dbReference>
<sequence>MHVIQEKWPEILNMVRTEHDLSPIAFTTWLEPLQVYKVEGNTVTIIVPSGTIGVDYINKRYLLPLQVAIVEATGKNYEISLILPEDVQEEIQETIKEEDSSLNENIVKAGLNPRYTFDTFVVGSNNKMAHAASLAVAESPGEAYNPLFIYGGVGLGKTHLMHSIAHFVLQKNPSAKVLYVTSETFTNELIDSIRNGNNSTMSKFREKYRDIDVLLIDDIQFIIGKESTQEEFFHTFNALHGAKKQIVISSDKPPKDMEILEDRLRSRFEWGLIVDISSPDYETRMAILRKKEELDGYSIDNEVIEYIARNVKSNIRELEGSLNKIMAYANLEKSEINLALAEKVLKDIISPNEKRVITPELITDIVADHFDLTPADIIGNRRNSQIAFPRQIVMYLCRHMTDSTLKIIGQYLGGRDHTTIMNGINKIEAELETSESTREVIDILRKKINPSKQ</sequence>
<dbReference type="Pfam" id="PF08299">
    <property type="entry name" value="Bac_DnaA_C"/>
    <property type="match status" value="1"/>
</dbReference>
<keyword evidence="4 8" id="KW-0547">Nucleotide-binding</keyword>
<evidence type="ECO:0000256" key="8">
    <source>
        <dbReference type="HAMAP-Rule" id="MF_00377"/>
    </source>
</evidence>
<feature type="domain" description="AAA+ ATPase" evidence="12">
    <location>
        <begin position="143"/>
        <end position="274"/>
    </location>
</feature>
<evidence type="ECO:0000313" key="14">
    <source>
        <dbReference type="EMBL" id="HIX38637.1"/>
    </source>
</evidence>
<evidence type="ECO:0000256" key="4">
    <source>
        <dbReference type="ARBA" id="ARBA00022741"/>
    </source>
</evidence>
<dbReference type="FunFam" id="3.40.50.300:FF:000150">
    <property type="entry name" value="Chromosomal replication initiator protein DnaA"/>
    <property type="match status" value="1"/>
</dbReference>
<dbReference type="InterPro" id="IPR010921">
    <property type="entry name" value="Trp_repressor/repl_initiator"/>
</dbReference>
<evidence type="ECO:0000256" key="1">
    <source>
        <dbReference type="ARBA" id="ARBA00006583"/>
    </source>
</evidence>
<feature type="binding site" evidence="8">
    <location>
        <position position="154"/>
    </location>
    <ligand>
        <name>ATP</name>
        <dbReference type="ChEBI" id="CHEBI:30616"/>
    </ligand>
</feature>
<evidence type="ECO:0000256" key="7">
    <source>
        <dbReference type="ARBA" id="ARBA00023125"/>
    </source>
</evidence>
<reference evidence="14" key="2">
    <citation type="submission" date="2021-04" db="EMBL/GenBank/DDBJ databases">
        <authorList>
            <person name="Gilroy R."/>
        </authorList>
    </citation>
    <scope>NUCLEOTIDE SEQUENCE</scope>
    <source>
        <strain evidence="14">ChiHjej12B11-1927</strain>
    </source>
</reference>
<dbReference type="PRINTS" id="PR00051">
    <property type="entry name" value="DNAA"/>
</dbReference>
<dbReference type="CDD" id="cd00009">
    <property type="entry name" value="AAA"/>
    <property type="match status" value="1"/>
</dbReference>
<evidence type="ECO:0000256" key="9">
    <source>
        <dbReference type="NCBIfam" id="TIGR00362"/>
    </source>
</evidence>
<dbReference type="PANTHER" id="PTHR30050:SF2">
    <property type="entry name" value="CHROMOSOMAL REPLICATION INITIATOR PROTEIN DNAA"/>
    <property type="match status" value="1"/>
</dbReference>
<protein>
    <recommendedName>
        <fullName evidence="8 9">Chromosomal replication initiator protein DnaA</fullName>
    </recommendedName>
</protein>
<keyword evidence="6 8" id="KW-0446">Lipid-binding</keyword>
<dbReference type="Gene3D" id="3.40.50.300">
    <property type="entry name" value="P-loop containing nucleotide triphosphate hydrolases"/>
    <property type="match status" value="1"/>
</dbReference>
<dbReference type="Proteomes" id="UP000824230">
    <property type="component" value="Unassembled WGS sequence"/>
</dbReference>
<reference evidence="14" key="1">
    <citation type="journal article" date="2021" name="PeerJ">
        <title>Extensive microbial diversity within the chicken gut microbiome revealed by metagenomics and culture.</title>
        <authorList>
            <person name="Gilroy R."/>
            <person name="Ravi A."/>
            <person name="Getino M."/>
            <person name="Pursley I."/>
            <person name="Horton D.L."/>
            <person name="Alikhan N.F."/>
            <person name="Baker D."/>
            <person name="Gharbi K."/>
            <person name="Hall N."/>
            <person name="Watson M."/>
            <person name="Adriaenssens E.M."/>
            <person name="Foster-Nyarko E."/>
            <person name="Jarju S."/>
            <person name="Secka A."/>
            <person name="Antonio M."/>
            <person name="Oren A."/>
            <person name="Chaudhuri R.R."/>
            <person name="La Ragione R."/>
            <person name="Hildebrand F."/>
            <person name="Pallen M.J."/>
        </authorList>
    </citation>
    <scope>NUCLEOTIDE SEQUENCE</scope>
    <source>
        <strain evidence="14">ChiHjej12B11-1927</strain>
    </source>
</reference>